<proteinExistence type="predicted"/>
<sequence length="27" mass="2879">SLASGVRRIVAVTGKTALEMFQNKSNT</sequence>
<reference evidence="1" key="1">
    <citation type="submission" date="2018-05" db="EMBL/GenBank/DDBJ databases">
        <authorList>
            <person name="Lanie J.A."/>
            <person name="Ng W.-L."/>
            <person name="Kazmierczak K.M."/>
            <person name="Andrzejewski T.M."/>
            <person name="Davidsen T.M."/>
            <person name="Wayne K.J."/>
            <person name="Tettelin H."/>
            <person name="Glass J.I."/>
            <person name="Rusch D."/>
            <person name="Podicherti R."/>
            <person name="Tsui H.-C.T."/>
            <person name="Winkler M.E."/>
        </authorList>
    </citation>
    <scope>NUCLEOTIDE SEQUENCE</scope>
</reference>
<gene>
    <name evidence="1" type="ORF">METZ01_LOCUS397829</name>
</gene>
<accession>A0A382VFZ6</accession>
<organism evidence="1">
    <name type="scientific">marine metagenome</name>
    <dbReference type="NCBI Taxonomy" id="408172"/>
    <lineage>
        <taxon>unclassified sequences</taxon>
        <taxon>metagenomes</taxon>
        <taxon>ecological metagenomes</taxon>
    </lineage>
</organism>
<dbReference type="EMBL" id="UINC01151395">
    <property type="protein sequence ID" value="SVD44975.1"/>
    <property type="molecule type" value="Genomic_DNA"/>
</dbReference>
<feature type="non-terminal residue" evidence="1">
    <location>
        <position position="1"/>
    </location>
</feature>
<name>A0A382VFZ6_9ZZZZ</name>
<dbReference type="AlphaFoldDB" id="A0A382VFZ6"/>
<evidence type="ECO:0000313" key="1">
    <source>
        <dbReference type="EMBL" id="SVD44975.1"/>
    </source>
</evidence>
<protein>
    <submittedName>
        <fullName evidence="1">Uncharacterized protein</fullName>
    </submittedName>
</protein>